<protein>
    <submittedName>
        <fullName evidence="2">Uncharacterized protein</fullName>
    </submittedName>
</protein>
<evidence type="ECO:0000256" key="1">
    <source>
        <dbReference type="SAM" id="MobiDB-lite"/>
    </source>
</evidence>
<gene>
    <name evidence="2" type="ORF">Bca52824_000118</name>
</gene>
<dbReference type="OrthoDB" id="1031681at2759"/>
<keyword evidence="3" id="KW-1185">Reference proteome</keyword>
<dbReference type="AlphaFoldDB" id="A0A8X7WDN2"/>
<comment type="caution">
    <text evidence="2">The sequence shown here is derived from an EMBL/GenBank/DDBJ whole genome shotgun (WGS) entry which is preliminary data.</text>
</comment>
<accession>A0A8X7WDN2</accession>
<evidence type="ECO:0000313" key="2">
    <source>
        <dbReference type="EMBL" id="KAG2328938.1"/>
    </source>
</evidence>
<proteinExistence type="predicted"/>
<feature type="compositionally biased region" description="Basic and acidic residues" evidence="1">
    <location>
        <begin position="397"/>
        <end position="413"/>
    </location>
</feature>
<feature type="region of interest" description="Disordered" evidence="1">
    <location>
        <begin position="373"/>
        <end position="413"/>
    </location>
</feature>
<name>A0A8X7WDN2_BRACI</name>
<sequence>MARLVRVFKGDWSKSQQGVWTFNQDRRTMPHDILLRDNDPVQSLRNVVRGIFNVRTETPIRITFQLPEWMLEPDGETCPPHNIETTGDVQMLLSVHSWNTDPRICVTIGSEDVAKYEFICRAPFTIGARTFLADGISEEEHLASVNALVRGQEVICSAEVMHEIFDEEKMVLLYRFSLEIEKAKHSLDLNVGIADGSGDHVVPTTNGTGTEHSVGNTISNGERFLAAGFPHHGEVMNRNASRMYGGWGGGFLHNPNYSYYNNPWTGDEMRTRYWENLMDSRYTLELQRMYGVPGSEHVAYQNTDLNIGRLNSPNQHPLVFLSDDSSRASSGQGICSKGVGGVEGSICIGEGRNRRSDAVLVIGESSAMGEAADRVAAREVSNAETRGGDDDVQAELPNEKLEDNDGGRSDAED</sequence>
<reference evidence="2 3" key="1">
    <citation type="submission" date="2020-02" db="EMBL/GenBank/DDBJ databases">
        <authorList>
            <person name="Ma Q."/>
            <person name="Huang Y."/>
            <person name="Song X."/>
            <person name="Pei D."/>
        </authorList>
    </citation>
    <scope>NUCLEOTIDE SEQUENCE [LARGE SCALE GENOMIC DNA]</scope>
    <source>
        <strain evidence="2">Sxm20200214</strain>
        <tissue evidence="2">Leaf</tissue>
    </source>
</reference>
<dbReference type="EMBL" id="JAAMPC010000001">
    <property type="protein sequence ID" value="KAG2328938.1"/>
    <property type="molecule type" value="Genomic_DNA"/>
</dbReference>
<organism evidence="2 3">
    <name type="scientific">Brassica carinata</name>
    <name type="common">Ethiopian mustard</name>
    <name type="synonym">Abyssinian cabbage</name>
    <dbReference type="NCBI Taxonomy" id="52824"/>
    <lineage>
        <taxon>Eukaryota</taxon>
        <taxon>Viridiplantae</taxon>
        <taxon>Streptophyta</taxon>
        <taxon>Embryophyta</taxon>
        <taxon>Tracheophyta</taxon>
        <taxon>Spermatophyta</taxon>
        <taxon>Magnoliopsida</taxon>
        <taxon>eudicotyledons</taxon>
        <taxon>Gunneridae</taxon>
        <taxon>Pentapetalae</taxon>
        <taxon>rosids</taxon>
        <taxon>malvids</taxon>
        <taxon>Brassicales</taxon>
        <taxon>Brassicaceae</taxon>
        <taxon>Brassiceae</taxon>
        <taxon>Brassica</taxon>
    </lineage>
</organism>
<evidence type="ECO:0000313" key="3">
    <source>
        <dbReference type="Proteomes" id="UP000886595"/>
    </source>
</evidence>
<dbReference type="Proteomes" id="UP000886595">
    <property type="component" value="Unassembled WGS sequence"/>
</dbReference>